<keyword evidence="8 9" id="KW-0472">Membrane</keyword>
<dbReference type="Gene3D" id="1.20.1560.10">
    <property type="entry name" value="ABC transporter type 1, transmembrane domain"/>
    <property type="match status" value="1"/>
</dbReference>
<feature type="transmembrane region" description="Helical" evidence="9">
    <location>
        <begin position="219"/>
        <end position="242"/>
    </location>
</feature>
<dbReference type="SUPFAM" id="SSF90123">
    <property type="entry name" value="ABC transporter transmembrane region"/>
    <property type="match status" value="1"/>
</dbReference>
<dbReference type="Pfam" id="PF00664">
    <property type="entry name" value="ABC_membrane"/>
    <property type="match status" value="1"/>
</dbReference>
<keyword evidence="4 9" id="KW-0812">Transmembrane</keyword>
<dbReference type="PROSITE" id="PS50929">
    <property type="entry name" value="ABC_TM1F"/>
    <property type="match status" value="1"/>
</dbReference>
<evidence type="ECO:0000313" key="13">
    <source>
        <dbReference type="Proteomes" id="UP000603545"/>
    </source>
</evidence>
<dbReference type="PROSITE" id="PS50893">
    <property type="entry name" value="ABC_TRANSPORTER_2"/>
    <property type="match status" value="1"/>
</dbReference>
<evidence type="ECO:0000256" key="9">
    <source>
        <dbReference type="SAM" id="Phobius"/>
    </source>
</evidence>
<dbReference type="CDD" id="cd18544">
    <property type="entry name" value="ABC_6TM_TmrA_like"/>
    <property type="match status" value="1"/>
</dbReference>
<name>A0A8J6N4F1_9BACT</name>
<protein>
    <submittedName>
        <fullName evidence="12">ABC transporter ATP-binding protein</fullName>
    </submittedName>
</protein>
<evidence type="ECO:0000256" key="3">
    <source>
        <dbReference type="ARBA" id="ARBA00022475"/>
    </source>
</evidence>
<gene>
    <name evidence="12" type="ORF">H8E80_00270</name>
</gene>
<feature type="transmembrane region" description="Helical" evidence="9">
    <location>
        <begin position="356"/>
        <end position="376"/>
    </location>
</feature>
<dbReference type="InterPro" id="IPR027417">
    <property type="entry name" value="P-loop_NTPase"/>
</dbReference>
<evidence type="ECO:0000256" key="6">
    <source>
        <dbReference type="ARBA" id="ARBA00022840"/>
    </source>
</evidence>
<dbReference type="InterPro" id="IPR003439">
    <property type="entry name" value="ABC_transporter-like_ATP-bd"/>
</dbReference>
<keyword evidence="6 12" id="KW-0067">ATP-binding</keyword>
<dbReference type="GO" id="GO:0015421">
    <property type="term" value="F:ABC-type oligopeptide transporter activity"/>
    <property type="evidence" value="ECO:0007669"/>
    <property type="project" value="TreeGrafter"/>
</dbReference>
<dbReference type="InterPro" id="IPR039421">
    <property type="entry name" value="Type_1_exporter"/>
</dbReference>
<dbReference type="InterPro" id="IPR011527">
    <property type="entry name" value="ABC1_TM_dom"/>
</dbReference>
<proteinExistence type="predicted"/>
<feature type="transmembrane region" description="Helical" evidence="9">
    <location>
        <begin position="328"/>
        <end position="350"/>
    </location>
</feature>
<dbReference type="AlphaFoldDB" id="A0A8J6N4F1"/>
<keyword evidence="2" id="KW-0813">Transport</keyword>
<evidence type="ECO:0000256" key="1">
    <source>
        <dbReference type="ARBA" id="ARBA00004651"/>
    </source>
</evidence>
<evidence type="ECO:0000256" key="4">
    <source>
        <dbReference type="ARBA" id="ARBA00022692"/>
    </source>
</evidence>
<dbReference type="SMART" id="SM00382">
    <property type="entry name" value="AAA"/>
    <property type="match status" value="1"/>
</dbReference>
<feature type="domain" description="ABC transporter" evidence="10">
    <location>
        <begin position="429"/>
        <end position="663"/>
    </location>
</feature>
<dbReference type="InterPro" id="IPR036640">
    <property type="entry name" value="ABC1_TM_sf"/>
</dbReference>
<feature type="transmembrane region" description="Helical" evidence="9">
    <location>
        <begin position="248"/>
        <end position="268"/>
    </location>
</feature>
<dbReference type="Proteomes" id="UP000603545">
    <property type="component" value="Unassembled WGS sequence"/>
</dbReference>
<evidence type="ECO:0000313" key="12">
    <source>
        <dbReference type="EMBL" id="MBC8198472.1"/>
    </source>
</evidence>
<dbReference type="InterPro" id="IPR017871">
    <property type="entry name" value="ABC_transporter-like_CS"/>
</dbReference>
<feature type="transmembrane region" description="Helical" evidence="9">
    <location>
        <begin position="181"/>
        <end position="198"/>
    </location>
</feature>
<feature type="transmembrane region" description="Helical" evidence="9">
    <location>
        <begin position="34"/>
        <end position="53"/>
    </location>
</feature>
<dbReference type="EMBL" id="JACNLL010000007">
    <property type="protein sequence ID" value="MBC8198472.1"/>
    <property type="molecule type" value="Genomic_DNA"/>
</dbReference>
<feature type="transmembrane region" description="Helical" evidence="9">
    <location>
        <begin position="142"/>
        <end position="169"/>
    </location>
</feature>
<evidence type="ECO:0000256" key="5">
    <source>
        <dbReference type="ARBA" id="ARBA00022741"/>
    </source>
</evidence>
<keyword evidence="5" id="KW-0547">Nucleotide-binding</keyword>
<evidence type="ECO:0000256" key="8">
    <source>
        <dbReference type="ARBA" id="ARBA00023136"/>
    </source>
</evidence>
<evidence type="ECO:0000259" key="10">
    <source>
        <dbReference type="PROSITE" id="PS50893"/>
    </source>
</evidence>
<keyword evidence="3" id="KW-1003">Cell membrane</keyword>
<dbReference type="PANTHER" id="PTHR43394:SF1">
    <property type="entry name" value="ATP-BINDING CASSETTE SUB-FAMILY B MEMBER 10, MITOCHONDRIAL"/>
    <property type="match status" value="1"/>
</dbReference>
<dbReference type="GO" id="GO:0005886">
    <property type="term" value="C:plasma membrane"/>
    <property type="evidence" value="ECO:0007669"/>
    <property type="project" value="UniProtKB-SubCell"/>
</dbReference>
<dbReference type="GO" id="GO:0005524">
    <property type="term" value="F:ATP binding"/>
    <property type="evidence" value="ECO:0007669"/>
    <property type="project" value="UniProtKB-KW"/>
</dbReference>
<dbReference type="PANTHER" id="PTHR43394">
    <property type="entry name" value="ATP-DEPENDENT PERMEASE MDL1, MITOCHONDRIAL"/>
    <property type="match status" value="1"/>
</dbReference>
<evidence type="ECO:0000256" key="7">
    <source>
        <dbReference type="ARBA" id="ARBA00022989"/>
    </source>
</evidence>
<comment type="subcellular location">
    <subcellularLocation>
        <location evidence="1">Cell membrane</location>
        <topology evidence="1">Multi-pass membrane protein</topology>
    </subcellularLocation>
</comment>
<feature type="domain" description="ABC transmembrane type-1" evidence="11">
    <location>
        <begin position="37"/>
        <end position="391"/>
    </location>
</feature>
<dbReference type="FunFam" id="3.40.50.300:FF:000221">
    <property type="entry name" value="Multidrug ABC transporter ATP-binding protein"/>
    <property type="match status" value="1"/>
</dbReference>
<dbReference type="GO" id="GO:0016887">
    <property type="term" value="F:ATP hydrolysis activity"/>
    <property type="evidence" value="ECO:0007669"/>
    <property type="project" value="InterPro"/>
</dbReference>
<dbReference type="InterPro" id="IPR003593">
    <property type="entry name" value="AAA+_ATPase"/>
</dbReference>
<dbReference type="Pfam" id="PF00005">
    <property type="entry name" value="ABC_tran"/>
    <property type="match status" value="1"/>
</dbReference>
<comment type="caution">
    <text evidence="12">The sequence shown here is derived from an EMBL/GenBank/DDBJ whole genome shotgun (WGS) entry which is preliminary data.</text>
</comment>
<dbReference type="SUPFAM" id="SSF52540">
    <property type="entry name" value="P-loop containing nucleoside triphosphate hydrolases"/>
    <property type="match status" value="1"/>
</dbReference>
<evidence type="ECO:0000256" key="2">
    <source>
        <dbReference type="ARBA" id="ARBA00022448"/>
    </source>
</evidence>
<keyword evidence="7 9" id="KW-1133">Transmembrane helix</keyword>
<dbReference type="Gene3D" id="3.40.50.300">
    <property type="entry name" value="P-loop containing nucleotide triphosphate hydrolases"/>
    <property type="match status" value="1"/>
</dbReference>
<evidence type="ECO:0000259" key="11">
    <source>
        <dbReference type="PROSITE" id="PS50929"/>
    </source>
</evidence>
<dbReference type="PROSITE" id="PS00211">
    <property type="entry name" value="ABC_TRANSPORTER_1"/>
    <property type="match status" value="1"/>
</dbReference>
<organism evidence="12 13">
    <name type="scientific">Candidatus Desulfaltia bathyphila</name>
    <dbReference type="NCBI Taxonomy" id="2841697"/>
    <lineage>
        <taxon>Bacteria</taxon>
        <taxon>Pseudomonadati</taxon>
        <taxon>Thermodesulfobacteriota</taxon>
        <taxon>Desulfobacteria</taxon>
        <taxon>Desulfobacterales</taxon>
        <taxon>Desulfobacterales incertae sedis</taxon>
        <taxon>Candidatus Desulfaltia</taxon>
    </lineage>
</organism>
<reference evidence="12 13" key="1">
    <citation type="submission" date="2020-08" db="EMBL/GenBank/DDBJ databases">
        <title>Bridging the membrane lipid divide: bacteria of the FCB group superphylum have the potential to synthesize archaeal ether lipids.</title>
        <authorList>
            <person name="Villanueva L."/>
            <person name="Von Meijenfeldt F.A.B."/>
            <person name="Westbye A.B."/>
            <person name="Yadav S."/>
            <person name="Hopmans E.C."/>
            <person name="Dutilh B.E."/>
            <person name="Sinninghe Damste J.S."/>
        </authorList>
    </citation>
    <scope>NUCLEOTIDE SEQUENCE [LARGE SCALE GENOMIC DNA]</scope>
    <source>
        <strain evidence="12">NIOZ-UU82</strain>
    </source>
</reference>
<accession>A0A8J6N4F1</accession>
<sequence>MRTDFGYFEEKKLGKPYDVKLLKRLYPFTLPYKILFAASILLVVFITLLDLSLPYITKIAIDRYIVPQITPDKLENRNSAGHKTRSLRADISDPEIKTVVNNYPDLFEPDLLKTDGNFVYIPFDKLSRLNKKELAVLRKTDLSGITGITSIFLAIIIINFALNFIRIMIMEYTGQKIMHDLRMRLFTHIQSLSIAFFNRNPVGRLVTRVTNDIQNMHELFTSVIAFVFKDLFLLIGIALVLLSINLRLALVSFAVLPFVVYASIHFSVRARDAFRALRIKIAQINTRLAETIEGIKVIQLFLHEKKNYHNFARLNHENYLAGMKQVRVFAVFMPVVELLGAIALAVIIYYGGGKVIAESISLGALVAFIAYMKMFFRPIRDIAEKYNIMQNAMASAERIFQILDNRESMPQPIIGPGSKPLSLEKIHEITLENVSFGYVTDETVLKEISFKLVAGETVAVVGRTGSGKTTLINLIARFYDPVSGRITINGIDIKNYPASVVRSKMALVMQDPFLFSRTIRDNIRQAKTDISEEMIDHVLEASNCKTLINRLPEGLDTILSESGASISSGERQLISIARAFASNPDLIILDEATSYIDSETEHSIQKALFNLMKNRTSIIVAHRLSTARHADRLIVLHKGKIIETGSHDELMKKKGVYFRVAVHGLKLEIGK</sequence>